<dbReference type="PANTHER" id="PTHR43622">
    <property type="entry name" value="3-DEHYDROQUINATE SYNTHASE"/>
    <property type="match status" value="1"/>
</dbReference>
<accession>A0A6J6IWG1</accession>
<keyword evidence="4" id="KW-0479">Metal-binding</keyword>
<dbReference type="SUPFAM" id="SSF56796">
    <property type="entry name" value="Dehydroquinate synthase-like"/>
    <property type="match status" value="1"/>
</dbReference>
<dbReference type="EMBL" id="CAEZWV010000002">
    <property type="protein sequence ID" value="CAB4661557.1"/>
    <property type="molecule type" value="Genomic_DNA"/>
</dbReference>
<evidence type="ECO:0000256" key="2">
    <source>
        <dbReference type="ARBA" id="ARBA00001941"/>
    </source>
</evidence>
<dbReference type="EMBL" id="CAEZVQ010000010">
    <property type="protein sequence ID" value="CAB4628734.1"/>
    <property type="molecule type" value="Genomic_DNA"/>
</dbReference>
<keyword evidence="5" id="KW-0520">NAD</keyword>
<evidence type="ECO:0000313" key="12">
    <source>
        <dbReference type="EMBL" id="CAB4661557.1"/>
    </source>
</evidence>
<evidence type="ECO:0000313" key="11">
    <source>
        <dbReference type="EMBL" id="CAB4628734.1"/>
    </source>
</evidence>
<dbReference type="InterPro" id="IPR050071">
    <property type="entry name" value="Dehydroquinate_synthase"/>
</dbReference>
<name>A0A6J6IWG1_9ZZZZ</name>
<dbReference type="InterPro" id="IPR056179">
    <property type="entry name" value="DHQS_C"/>
</dbReference>
<gene>
    <name evidence="11" type="ORF">UFOPK2086_00187</name>
    <name evidence="12" type="ORF">UFOPK2295_00211</name>
</gene>
<keyword evidence="6" id="KW-0057">Aromatic amino acid biosynthesis</keyword>
<evidence type="ECO:0000256" key="5">
    <source>
        <dbReference type="ARBA" id="ARBA00023027"/>
    </source>
</evidence>
<keyword evidence="7" id="KW-0456">Lyase</keyword>
<comment type="cofactor">
    <cofactor evidence="2">
        <name>Co(2+)</name>
        <dbReference type="ChEBI" id="CHEBI:48828"/>
    </cofactor>
</comment>
<proteinExistence type="predicted"/>
<comment type="cofactor">
    <cofactor evidence="1">
        <name>NAD(+)</name>
        <dbReference type="ChEBI" id="CHEBI:57540"/>
    </cofactor>
</comment>
<evidence type="ECO:0000256" key="4">
    <source>
        <dbReference type="ARBA" id="ARBA00022723"/>
    </source>
</evidence>
<dbReference type="GO" id="GO:0046872">
    <property type="term" value="F:metal ion binding"/>
    <property type="evidence" value="ECO:0007669"/>
    <property type="project" value="UniProtKB-KW"/>
</dbReference>
<keyword evidence="3" id="KW-0028">Amino-acid biosynthesis</keyword>
<dbReference type="AlphaFoldDB" id="A0A6J6IWG1"/>
<evidence type="ECO:0000256" key="7">
    <source>
        <dbReference type="ARBA" id="ARBA00023239"/>
    </source>
</evidence>
<evidence type="ECO:0000256" key="1">
    <source>
        <dbReference type="ARBA" id="ARBA00001911"/>
    </source>
</evidence>
<feature type="domain" description="3-dehydroquinate synthase C-terminal" evidence="10">
    <location>
        <begin position="192"/>
        <end position="307"/>
    </location>
</feature>
<dbReference type="PIRSF" id="PIRSF001455">
    <property type="entry name" value="DHQ_synth"/>
    <property type="match status" value="1"/>
</dbReference>
<protein>
    <submittedName>
        <fullName evidence="11">Unannotated protein</fullName>
    </submittedName>
</protein>
<sequence length="347" mass="37032">MSEMNRVTVDLGDRTYSVVVGHGAVAETASLLPEKSKRVAVVTQSGIPASLIPHFPNHQVTIHEIGIGEEHKSLTTIAALCSAFAQSGLTRNDVVVGVGGGMVTDIAGFAAASYHRGIPVVHVATSLLAMIDAAVGGKTGVNIPEGKNLVGAYWQPHGVICDLDALESLPAREMRCGLGEMAKYHFIARENLDELPFAQRVARSIEIKAEIVAADEREGGVRALLNYGHTLAHAIEIETNFAMAHGEAVALGLLFAAHLGHVMGRITSERVDEHYRVVNEVYGIDLVMPSGLVADRLIDAMGRDKKALESITFILDSAEGLEIVPGVREADIRTALTEFVGRLTPQV</sequence>
<dbReference type="InterPro" id="IPR030960">
    <property type="entry name" value="DHQS/DOIS_N"/>
</dbReference>
<dbReference type="Pfam" id="PF24621">
    <property type="entry name" value="DHQS_C"/>
    <property type="match status" value="1"/>
</dbReference>
<dbReference type="Gene3D" id="3.40.50.1970">
    <property type="match status" value="1"/>
</dbReference>
<evidence type="ECO:0000256" key="6">
    <source>
        <dbReference type="ARBA" id="ARBA00023141"/>
    </source>
</evidence>
<reference evidence="11" key="1">
    <citation type="submission" date="2020-05" db="EMBL/GenBank/DDBJ databases">
        <authorList>
            <person name="Chiriac C."/>
            <person name="Salcher M."/>
            <person name="Ghai R."/>
            <person name="Kavagutti S V."/>
        </authorList>
    </citation>
    <scope>NUCLEOTIDE SEQUENCE</scope>
</reference>
<evidence type="ECO:0000256" key="8">
    <source>
        <dbReference type="ARBA" id="ARBA00023285"/>
    </source>
</evidence>
<dbReference type="Gene3D" id="1.20.1090.10">
    <property type="entry name" value="Dehydroquinate synthase-like - alpha domain"/>
    <property type="match status" value="1"/>
</dbReference>
<evidence type="ECO:0000256" key="3">
    <source>
        <dbReference type="ARBA" id="ARBA00022605"/>
    </source>
</evidence>
<keyword evidence="8" id="KW-0170">Cobalt</keyword>
<dbReference type="CDD" id="cd08195">
    <property type="entry name" value="DHQS"/>
    <property type="match status" value="1"/>
</dbReference>
<evidence type="ECO:0000259" key="10">
    <source>
        <dbReference type="Pfam" id="PF24621"/>
    </source>
</evidence>
<organism evidence="11">
    <name type="scientific">freshwater metagenome</name>
    <dbReference type="NCBI Taxonomy" id="449393"/>
    <lineage>
        <taxon>unclassified sequences</taxon>
        <taxon>metagenomes</taxon>
        <taxon>ecological metagenomes</taxon>
    </lineage>
</organism>
<dbReference type="InterPro" id="IPR030963">
    <property type="entry name" value="DHQ_synth_fam"/>
</dbReference>
<dbReference type="GO" id="GO:0008652">
    <property type="term" value="P:amino acid biosynthetic process"/>
    <property type="evidence" value="ECO:0007669"/>
    <property type="project" value="UniProtKB-KW"/>
</dbReference>
<dbReference type="GO" id="GO:0003856">
    <property type="term" value="F:3-dehydroquinate synthase activity"/>
    <property type="evidence" value="ECO:0007669"/>
    <property type="project" value="TreeGrafter"/>
</dbReference>
<evidence type="ECO:0000259" key="9">
    <source>
        <dbReference type="Pfam" id="PF01761"/>
    </source>
</evidence>
<dbReference type="GO" id="GO:0009073">
    <property type="term" value="P:aromatic amino acid family biosynthetic process"/>
    <property type="evidence" value="ECO:0007669"/>
    <property type="project" value="UniProtKB-KW"/>
</dbReference>
<dbReference type="PANTHER" id="PTHR43622:SF7">
    <property type="entry name" value="3-DEHYDROQUINATE SYNTHASE, CHLOROPLASTIC"/>
    <property type="match status" value="1"/>
</dbReference>
<dbReference type="Pfam" id="PF01761">
    <property type="entry name" value="DHQ_synthase"/>
    <property type="match status" value="1"/>
</dbReference>
<feature type="domain" description="3-dehydroquinate synthase N-terminal" evidence="9">
    <location>
        <begin position="65"/>
        <end position="175"/>
    </location>
</feature>